<dbReference type="SMART" id="SM00298">
    <property type="entry name" value="CHROMO"/>
    <property type="match status" value="1"/>
</dbReference>
<feature type="domain" description="Chromo" evidence="4">
    <location>
        <begin position="58"/>
        <end position="112"/>
    </location>
</feature>
<feature type="compositionally biased region" description="Pro residues" evidence="3">
    <location>
        <begin position="24"/>
        <end position="45"/>
    </location>
</feature>
<dbReference type="InterPro" id="IPR016197">
    <property type="entry name" value="Chromo-like_dom_sf"/>
</dbReference>
<name>A0A085NV65_9BILA</name>
<dbReference type="Gene3D" id="2.40.50.40">
    <property type="match status" value="1"/>
</dbReference>
<dbReference type="EMBL" id="KL367474">
    <property type="protein sequence ID" value="KFD73361.1"/>
    <property type="molecule type" value="Genomic_DNA"/>
</dbReference>
<evidence type="ECO:0000259" key="4">
    <source>
        <dbReference type="PROSITE" id="PS50013"/>
    </source>
</evidence>
<dbReference type="PROSITE" id="PS00598">
    <property type="entry name" value="CHROMO_1"/>
    <property type="match status" value="1"/>
</dbReference>
<feature type="compositionally biased region" description="Acidic residues" evidence="3">
    <location>
        <begin position="403"/>
        <end position="414"/>
    </location>
</feature>
<proteinExistence type="predicted"/>
<evidence type="ECO:0000256" key="2">
    <source>
        <dbReference type="ARBA" id="ARBA00023242"/>
    </source>
</evidence>
<organism evidence="5">
    <name type="scientific">Trichuris suis</name>
    <name type="common">pig whipworm</name>
    <dbReference type="NCBI Taxonomy" id="68888"/>
    <lineage>
        <taxon>Eukaryota</taxon>
        <taxon>Metazoa</taxon>
        <taxon>Ecdysozoa</taxon>
        <taxon>Nematoda</taxon>
        <taxon>Enoplea</taxon>
        <taxon>Dorylaimia</taxon>
        <taxon>Trichinellida</taxon>
        <taxon>Trichuridae</taxon>
        <taxon>Trichuris</taxon>
    </lineage>
</organism>
<comment type="subcellular location">
    <subcellularLocation>
        <location evidence="1">Nucleus</location>
    </subcellularLocation>
</comment>
<dbReference type="InterPro" id="IPR023780">
    <property type="entry name" value="Chromo_domain"/>
</dbReference>
<dbReference type="InterPro" id="IPR023779">
    <property type="entry name" value="Chromodomain_CS"/>
</dbReference>
<evidence type="ECO:0000256" key="3">
    <source>
        <dbReference type="SAM" id="MobiDB-lite"/>
    </source>
</evidence>
<evidence type="ECO:0000313" key="5">
    <source>
        <dbReference type="EMBL" id="KFD73361.1"/>
    </source>
</evidence>
<feature type="region of interest" description="Disordered" evidence="3">
    <location>
        <begin position="387"/>
        <end position="414"/>
    </location>
</feature>
<dbReference type="AlphaFoldDB" id="A0A085NV65"/>
<feature type="compositionally biased region" description="Acidic residues" evidence="3">
    <location>
        <begin position="164"/>
        <end position="176"/>
    </location>
</feature>
<gene>
    <name evidence="5" type="ORF">M514_04642</name>
</gene>
<reference evidence="5" key="1">
    <citation type="journal article" date="2014" name="Nat. Genet.">
        <title>Genome and transcriptome of the porcine whipworm Trichuris suis.</title>
        <authorList>
            <person name="Jex A.R."/>
            <person name="Nejsum P."/>
            <person name="Schwarz E.M."/>
            <person name="Hu L."/>
            <person name="Young N.D."/>
            <person name="Hall R.S."/>
            <person name="Korhonen P.K."/>
            <person name="Liao S."/>
            <person name="Thamsborg S."/>
            <person name="Xia J."/>
            <person name="Xu P."/>
            <person name="Wang S."/>
            <person name="Scheerlinck J.P."/>
            <person name="Hofmann A."/>
            <person name="Sternberg P.W."/>
            <person name="Wang J."/>
            <person name="Gasser R.B."/>
        </authorList>
    </citation>
    <scope>NUCLEOTIDE SEQUENCE [LARGE SCALE GENOMIC DNA]</scope>
    <source>
        <strain evidence="5">DCEP-RM93F</strain>
    </source>
</reference>
<protein>
    <recommendedName>
        <fullName evidence="4">Chromo domain-containing protein</fullName>
    </recommendedName>
</protein>
<dbReference type="PROSITE" id="PS50013">
    <property type="entry name" value="CHROMO_2"/>
    <property type="match status" value="1"/>
</dbReference>
<dbReference type="SUPFAM" id="SSF54160">
    <property type="entry name" value="Chromo domain-like"/>
    <property type="match status" value="1"/>
</dbReference>
<dbReference type="GO" id="GO:0005634">
    <property type="term" value="C:nucleus"/>
    <property type="evidence" value="ECO:0007669"/>
    <property type="project" value="UniProtKB-SubCell"/>
</dbReference>
<keyword evidence="2" id="KW-0539">Nucleus</keyword>
<dbReference type="Proteomes" id="UP000030758">
    <property type="component" value="Unassembled WGS sequence"/>
</dbReference>
<sequence>MYAQLQGVSICATEMEEAPKQEEPTPPLPAPAPAPAPPPLLPPPSAQRTGPGEQLVEFEVEAVMAKRLYKNESGRTGLEYLVKWKNYTMDEATWEPEVNLIGCEQLIDEFERLSQHCADLHRSSDVLPRRRGRPPKSTPKFERISVFPSTYENVDQGSKKKNSDEEEYMDDQDESDAEDFDIGWEDYRWDSSPRRRGRGRGRVRGRRGRGRYPRLSYRSRNMSDDEDYCMRSGITRRRRGRRAGRGRGRYGRSSYGYTDGEYVGYGGAGSKGYGRKEVTQVVDLVKGEYEKSWAWVVFADGKQEYVPYNTARKNLIPQLLDMYECHLKFQTDKEEKPSVAEAIEDNLNRPTVEAEIPPDVKADVPKTTEAEVPPTMTAQVPPTVVEEKMETAEGENFLHPTEPEGEYDYVEQIL</sequence>
<feature type="region of interest" description="Disordered" evidence="3">
    <location>
        <begin position="1"/>
        <end position="52"/>
    </location>
</feature>
<evidence type="ECO:0000256" key="1">
    <source>
        <dbReference type="ARBA" id="ARBA00004123"/>
    </source>
</evidence>
<dbReference type="InterPro" id="IPR000953">
    <property type="entry name" value="Chromo/chromo_shadow_dom"/>
</dbReference>
<dbReference type="Pfam" id="PF00385">
    <property type="entry name" value="Chromo"/>
    <property type="match status" value="1"/>
</dbReference>
<dbReference type="PANTHER" id="PTHR22812">
    <property type="entry name" value="CHROMOBOX PROTEIN"/>
    <property type="match status" value="1"/>
</dbReference>
<dbReference type="InterPro" id="IPR051219">
    <property type="entry name" value="Heterochromatin_chromo-domain"/>
</dbReference>
<accession>A0A085NV65</accession>
<dbReference type="CDD" id="cd00024">
    <property type="entry name" value="CD_CSD"/>
    <property type="match status" value="1"/>
</dbReference>
<feature type="region of interest" description="Disordered" evidence="3">
    <location>
        <begin position="149"/>
        <end position="176"/>
    </location>
</feature>